<proteinExistence type="predicted"/>
<protein>
    <recommendedName>
        <fullName evidence="1">RNase H type-1 domain-containing protein</fullName>
    </recommendedName>
</protein>
<sequence length="512" mass="58370">MNTALLSKVGWRLLHDDVSLWSKFLRSKYKVGDSQACNWLVTKGTWSSTWRSIVLGFRKVVFPGLSWVLGDGKQINFWGDRWLLNVPLSESATRDLPANWKEIKVSDVWRNGAGWDLQRITPFISEKTQLKLMSMVVDTVTGARDMLSWGECSDGRFTVKSAYSLLSRDMVPKQSMGAFYLRIWRVVAHEKVRVFIWLVVNQVLMTNVERQRRHLGDSGLCTVCKSGDETILHILRDCPAMAGVWTRLLPPQRRQVFFSQSLLEWIYSNVGDEKEIGECPWATIFSQAVWWSWKWRCGNVFGENRKCRDRVRFIKDLAKDVWVAHKKLLASLSLVVRVERMIAWIPPMVGWFKLNTDGASHGNPGLATAGGVIRDGEGNWCSGFALNIRICSAPLAELWGVYYGLYIAWERGITCLELEVDSEMVVGFLRTGIEDSHPLSFLIRLCHGFLSKDWLVRVSHVYREANRLADGLANYAFSLPLGFHLFASSPESVNLLLLEDINGPARPRNVRL</sequence>
<dbReference type="CDD" id="cd06222">
    <property type="entry name" value="RNase_H_like"/>
    <property type="match status" value="1"/>
</dbReference>
<dbReference type="InterPro" id="IPR026960">
    <property type="entry name" value="RVT-Znf"/>
</dbReference>
<accession>A0A8S2B086</accession>
<dbReference type="Pfam" id="PF13456">
    <property type="entry name" value="RVT_3"/>
    <property type="match status" value="1"/>
</dbReference>
<dbReference type="InterPro" id="IPR002156">
    <property type="entry name" value="RNaseH_domain"/>
</dbReference>
<dbReference type="PANTHER" id="PTHR47723">
    <property type="entry name" value="OS05G0353850 PROTEIN"/>
    <property type="match status" value="1"/>
</dbReference>
<dbReference type="Pfam" id="PF13966">
    <property type="entry name" value="zf-RVT"/>
    <property type="match status" value="1"/>
</dbReference>
<evidence type="ECO:0000259" key="1">
    <source>
        <dbReference type="PROSITE" id="PS50879"/>
    </source>
</evidence>
<dbReference type="SUPFAM" id="SSF53098">
    <property type="entry name" value="Ribonuclease H-like"/>
    <property type="match status" value="1"/>
</dbReference>
<keyword evidence="3" id="KW-1185">Reference proteome</keyword>
<dbReference type="InterPro" id="IPR044730">
    <property type="entry name" value="RNase_H-like_dom_plant"/>
</dbReference>
<dbReference type="InterPro" id="IPR012337">
    <property type="entry name" value="RNaseH-like_sf"/>
</dbReference>
<dbReference type="GO" id="GO:0004523">
    <property type="term" value="F:RNA-DNA hybrid ribonuclease activity"/>
    <property type="evidence" value="ECO:0007669"/>
    <property type="project" value="InterPro"/>
</dbReference>
<dbReference type="PANTHER" id="PTHR47723:SF13">
    <property type="entry name" value="PUTATIVE-RELATED"/>
    <property type="match status" value="1"/>
</dbReference>
<dbReference type="InterPro" id="IPR053151">
    <property type="entry name" value="RNase_H-like"/>
</dbReference>
<name>A0A8S2B086_ARAAE</name>
<dbReference type="AlphaFoldDB" id="A0A8S2B086"/>
<dbReference type="Proteomes" id="UP000682877">
    <property type="component" value="Chromosome 7"/>
</dbReference>
<dbReference type="PROSITE" id="PS50879">
    <property type="entry name" value="RNASE_H_1"/>
    <property type="match status" value="1"/>
</dbReference>
<dbReference type="GO" id="GO:0003676">
    <property type="term" value="F:nucleic acid binding"/>
    <property type="evidence" value="ECO:0007669"/>
    <property type="project" value="InterPro"/>
</dbReference>
<evidence type="ECO:0000313" key="2">
    <source>
        <dbReference type="EMBL" id="CAE6204787.1"/>
    </source>
</evidence>
<dbReference type="EMBL" id="LR999457">
    <property type="protein sequence ID" value="CAE6204787.1"/>
    <property type="molecule type" value="Genomic_DNA"/>
</dbReference>
<feature type="domain" description="RNase H type-1" evidence="1">
    <location>
        <begin position="348"/>
        <end position="478"/>
    </location>
</feature>
<dbReference type="InterPro" id="IPR036397">
    <property type="entry name" value="RNaseH_sf"/>
</dbReference>
<organism evidence="2 3">
    <name type="scientific">Arabidopsis arenosa</name>
    <name type="common">Sand rock-cress</name>
    <name type="synonym">Cardaminopsis arenosa</name>
    <dbReference type="NCBI Taxonomy" id="38785"/>
    <lineage>
        <taxon>Eukaryota</taxon>
        <taxon>Viridiplantae</taxon>
        <taxon>Streptophyta</taxon>
        <taxon>Embryophyta</taxon>
        <taxon>Tracheophyta</taxon>
        <taxon>Spermatophyta</taxon>
        <taxon>Magnoliopsida</taxon>
        <taxon>eudicotyledons</taxon>
        <taxon>Gunneridae</taxon>
        <taxon>Pentapetalae</taxon>
        <taxon>rosids</taxon>
        <taxon>malvids</taxon>
        <taxon>Brassicales</taxon>
        <taxon>Brassicaceae</taxon>
        <taxon>Camelineae</taxon>
        <taxon>Arabidopsis</taxon>
    </lineage>
</organism>
<evidence type="ECO:0000313" key="3">
    <source>
        <dbReference type="Proteomes" id="UP000682877"/>
    </source>
</evidence>
<dbReference type="Gene3D" id="3.30.420.10">
    <property type="entry name" value="Ribonuclease H-like superfamily/Ribonuclease H"/>
    <property type="match status" value="1"/>
</dbReference>
<reference evidence="2" key="1">
    <citation type="submission" date="2021-01" db="EMBL/GenBank/DDBJ databases">
        <authorList>
            <person name="Bezrukov I."/>
        </authorList>
    </citation>
    <scope>NUCLEOTIDE SEQUENCE</scope>
</reference>
<gene>
    <name evidence="2" type="ORF">AARE701A_LOCUS20074</name>
</gene>